<proteinExistence type="predicted"/>
<evidence type="ECO:0000313" key="1">
    <source>
        <dbReference type="EMBL" id="KAF2713371.1"/>
    </source>
</evidence>
<organism evidence="1 2">
    <name type="scientific">Pleomassaria siparia CBS 279.74</name>
    <dbReference type="NCBI Taxonomy" id="1314801"/>
    <lineage>
        <taxon>Eukaryota</taxon>
        <taxon>Fungi</taxon>
        <taxon>Dikarya</taxon>
        <taxon>Ascomycota</taxon>
        <taxon>Pezizomycotina</taxon>
        <taxon>Dothideomycetes</taxon>
        <taxon>Pleosporomycetidae</taxon>
        <taxon>Pleosporales</taxon>
        <taxon>Pleomassariaceae</taxon>
        <taxon>Pleomassaria</taxon>
    </lineage>
</organism>
<dbReference type="Proteomes" id="UP000799428">
    <property type="component" value="Unassembled WGS sequence"/>
</dbReference>
<evidence type="ECO:0000313" key="2">
    <source>
        <dbReference type="Proteomes" id="UP000799428"/>
    </source>
</evidence>
<sequence>MARHVEDLLARAKRKTDKRAQTTFHIPARMYRHSSPITVSVSNNTLSGLRKNGRGASWWGGRGCGLVRSAIYMHTWLGAGIAIVRDCSFHNFHRTFVPSGLWFDDTGFRERVSTVHNGHGDRWRPGFGVEEASRADKCSCTMEIVASLVWSQHRVLRCVWEEELGLPKLQGLYHDNHRTGTCSPNISTVVHTWVPASLFFAVRLVHTISRSVA</sequence>
<accession>A0A6G1KLV3</accession>
<reference evidence="1" key="1">
    <citation type="journal article" date="2020" name="Stud. Mycol.">
        <title>101 Dothideomycetes genomes: a test case for predicting lifestyles and emergence of pathogens.</title>
        <authorList>
            <person name="Haridas S."/>
            <person name="Albert R."/>
            <person name="Binder M."/>
            <person name="Bloem J."/>
            <person name="Labutti K."/>
            <person name="Salamov A."/>
            <person name="Andreopoulos B."/>
            <person name="Baker S."/>
            <person name="Barry K."/>
            <person name="Bills G."/>
            <person name="Bluhm B."/>
            <person name="Cannon C."/>
            <person name="Castanera R."/>
            <person name="Culley D."/>
            <person name="Daum C."/>
            <person name="Ezra D."/>
            <person name="Gonzalez J."/>
            <person name="Henrissat B."/>
            <person name="Kuo A."/>
            <person name="Liang C."/>
            <person name="Lipzen A."/>
            <person name="Lutzoni F."/>
            <person name="Magnuson J."/>
            <person name="Mondo S."/>
            <person name="Nolan M."/>
            <person name="Ohm R."/>
            <person name="Pangilinan J."/>
            <person name="Park H.-J."/>
            <person name="Ramirez L."/>
            <person name="Alfaro M."/>
            <person name="Sun H."/>
            <person name="Tritt A."/>
            <person name="Yoshinaga Y."/>
            <person name="Zwiers L.-H."/>
            <person name="Turgeon B."/>
            <person name="Goodwin S."/>
            <person name="Spatafora J."/>
            <person name="Crous P."/>
            <person name="Grigoriev I."/>
        </authorList>
    </citation>
    <scope>NUCLEOTIDE SEQUENCE</scope>
    <source>
        <strain evidence="1">CBS 279.74</strain>
    </source>
</reference>
<name>A0A6G1KLV3_9PLEO</name>
<dbReference type="EMBL" id="MU005765">
    <property type="protein sequence ID" value="KAF2713371.1"/>
    <property type="molecule type" value="Genomic_DNA"/>
</dbReference>
<dbReference type="AlphaFoldDB" id="A0A6G1KLV3"/>
<gene>
    <name evidence="1" type="ORF">K504DRAFT_498189</name>
</gene>
<protein>
    <submittedName>
        <fullName evidence="1">Uncharacterized protein</fullName>
    </submittedName>
</protein>
<keyword evidence="2" id="KW-1185">Reference proteome</keyword>